<dbReference type="SUPFAM" id="SSF56935">
    <property type="entry name" value="Porins"/>
    <property type="match status" value="1"/>
</dbReference>
<keyword evidence="3" id="KW-1185">Reference proteome</keyword>
<dbReference type="RefSeq" id="WP_244534313.1">
    <property type="nucleotide sequence ID" value="NZ_FQWB01000001.1"/>
</dbReference>
<evidence type="ECO:0000256" key="1">
    <source>
        <dbReference type="SAM" id="SignalP"/>
    </source>
</evidence>
<dbReference type="STRING" id="468056.SAMN05443549_101121"/>
<evidence type="ECO:0000313" key="3">
    <source>
        <dbReference type="Proteomes" id="UP000184516"/>
    </source>
</evidence>
<feature type="signal peptide" evidence="1">
    <location>
        <begin position="1"/>
        <end position="20"/>
    </location>
</feature>
<accession>A0A1M5DYI2</accession>
<dbReference type="AlphaFoldDB" id="A0A1M5DYI2"/>
<dbReference type="Proteomes" id="UP000184516">
    <property type="component" value="Unassembled WGS sequence"/>
</dbReference>
<dbReference type="Pfam" id="PF19577">
    <property type="entry name" value="DcaP"/>
    <property type="match status" value="1"/>
</dbReference>
<reference evidence="3" key="1">
    <citation type="submission" date="2016-11" db="EMBL/GenBank/DDBJ databases">
        <authorList>
            <person name="Varghese N."/>
            <person name="Submissions S."/>
        </authorList>
    </citation>
    <scope>NUCLEOTIDE SEQUENCE [LARGE SCALE GENOMIC DNA]</scope>
    <source>
        <strain evidence="3">DSM 19978</strain>
    </source>
</reference>
<evidence type="ECO:0000313" key="2">
    <source>
        <dbReference type="EMBL" id="SHF72043.1"/>
    </source>
</evidence>
<sequence>MIKTRYASLIILLFSFSLTAQNTEADKTMEIFGFIMMDSGYDFGRINPDWYDTMRPTQILDKDGNEYQSQGAFFMSVRQTTFGIKNYLDTPMGQIKTHFEFDLFGMGKEAGNTAFRLKHAYAELGKFGAGQTNSLYTDTDVYPNIVEFMGPNALPFLRNVQVRYTPISNQNHSLAIAIERPGATADQGQYGKDFTYTTLLDNIKPRFSVPDLTAEYRYSSTWGYLELAGIVRSMKWEDHNTDQYDLTGSAVGWGLSLSTRLKVCEKIIFHGAFTTGAGIQNYMNDADADVGIKRQYDNPKAPIKGVAIPMVGVVTYFDINWSEKLSSAIGYSILNNTTTEAQLSTAYKKGQYASVNLLYSPVKDCILGPELQWGMRDNNDFGGDPQFNLPAAKGNSGNDVKIQFSFRYSFNNAFYKNKYPS</sequence>
<gene>
    <name evidence="2" type="ORF">SAMN05443549_101121</name>
</gene>
<dbReference type="EMBL" id="FQWB01000001">
    <property type="protein sequence ID" value="SHF72043.1"/>
    <property type="molecule type" value="Genomic_DNA"/>
</dbReference>
<keyword evidence="1" id="KW-0732">Signal</keyword>
<protein>
    <submittedName>
        <fullName evidence="2">Porin subfamily protein</fullName>
    </submittedName>
</protein>
<organism evidence="2 3">
    <name type="scientific">Flavobacterium fluvii</name>
    <dbReference type="NCBI Taxonomy" id="468056"/>
    <lineage>
        <taxon>Bacteria</taxon>
        <taxon>Pseudomonadati</taxon>
        <taxon>Bacteroidota</taxon>
        <taxon>Flavobacteriia</taxon>
        <taxon>Flavobacteriales</taxon>
        <taxon>Flavobacteriaceae</taxon>
        <taxon>Flavobacterium</taxon>
    </lineage>
</organism>
<name>A0A1M5DYI2_9FLAO</name>
<feature type="chain" id="PRO_5012951440" evidence="1">
    <location>
        <begin position="21"/>
        <end position="421"/>
    </location>
</feature>
<proteinExistence type="predicted"/>
<dbReference type="InterPro" id="IPR045748">
    <property type="entry name" value="DcaP"/>
</dbReference>